<gene>
    <name evidence="6" type="ORF">A8806_101478</name>
</gene>
<dbReference type="InterPro" id="IPR027417">
    <property type="entry name" value="P-loop_NTPase"/>
</dbReference>
<feature type="domain" description="ABC transporter" evidence="5">
    <location>
        <begin position="6"/>
        <end position="234"/>
    </location>
</feature>
<dbReference type="Proteomes" id="UP000245845">
    <property type="component" value="Unassembled WGS sequence"/>
</dbReference>
<dbReference type="PANTHER" id="PTHR43335">
    <property type="entry name" value="ABC TRANSPORTER, ATP-BINDING PROTEIN"/>
    <property type="match status" value="1"/>
</dbReference>
<proteinExistence type="inferred from homology"/>
<dbReference type="AlphaFoldDB" id="A0A2Y9B844"/>
<keyword evidence="4 6" id="KW-0067">ATP-binding</keyword>
<dbReference type="PROSITE" id="PS50893">
    <property type="entry name" value="ABC_TRANSPORTER_2"/>
    <property type="match status" value="1"/>
</dbReference>
<name>A0A2Y9B844_9FIRM</name>
<evidence type="ECO:0000256" key="2">
    <source>
        <dbReference type="ARBA" id="ARBA00022448"/>
    </source>
</evidence>
<evidence type="ECO:0000313" key="7">
    <source>
        <dbReference type="Proteomes" id="UP000245845"/>
    </source>
</evidence>
<sequence>MREHVIEARSLTKKYGSVTALKDVDITVKRGDIYGLIGDNGAGKTTFLKMLTGQIYPSGGEVRLFGAYPEKELQKNRKRSGAIVESPGFYPKLSVERNLEYYRIQKGIPGKGKVEEILKGVGLWEKRRKKGGTLSMGMKQRLGLGIALLGEPELLILDEPINGLDPSGIIEMRNLLLQLNREKNITIIISSHILSELEQIATIYGFLSQGWLLNEITAEQLHEQCAVYLDIAVTEPEQYAALLEKKWEGISYKVLPDSSFRIKSPEMTADAYSLLAAEHKIGVLRLEQKQMMLEEYYMNLKERGRLSC</sequence>
<dbReference type="GO" id="GO:0016887">
    <property type="term" value="F:ATP hydrolysis activity"/>
    <property type="evidence" value="ECO:0007669"/>
    <property type="project" value="InterPro"/>
</dbReference>
<reference evidence="6 7" key="1">
    <citation type="submission" date="2018-05" db="EMBL/GenBank/DDBJ databases">
        <title>The Hungate 1000. A catalogue of reference genomes from the rumen microbiome.</title>
        <authorList>
            <person name="Kelly W."/>
        </authorList>
    </citation>
    <scope>NUCLEOTIDE SEQUENCE [LARGE SCALE GENOMIC DNA]</scope>
    <source>
        <strain evidence="6 7">NLAE-zl-C242</strain>
    </source>
</reference>
<dbReference type="GO" id="GO:0005524">
    <property type="term" value="F:ATP binding"/>
    <property type="evidence" value="ECO:0007669"/>
    <property type="project" value="UniProtKB-KW"/>
</dbReference>
<comment type="similarity">
    <text evidence="1">Belongs to the ABC transporter superfamily.</text>
</comment>
<dbReference type="SUPFAM" id="SSF52540">
    <property type="entry name" value="P-loop containing nucleoside triphosphate hydrolases"/>
    <property type="match status" value="1"/>
</dbReference>
<dbReference type="RefSeq" id="WP_109729551.1">
    <property type="nucleotide sequence ID" value="NZ_BAAACK010000007.1"/>
</dbReference>
<keyword evidence="3" id="KW-0547">Nucleotide-binding</keyword>
<evidence type="ECO:0000259" key="5">
    <source>
        <dbReference type="PROSITE" id="PS50893"/>
    </source>
</evidence>
<dbReference type="OrthoDB" id="9809205at2"/>
<protein>
    <submittedName>
        <fullName evidence="6">ABC-2 type transport system ATP-binding protein</fullName>
    </submittedName>
</protein>
<organism evidence="6 7">
    <name type="scientific">Faecalicatena orotica</name>
    <dbReference type="NCBI Taxonomy" id="1544"/>
    <lineage>
        <taxon>Bacteria</taxon>
        <taxon>Bacillati</taxon>
        <taxon>Bacillota</taxon>
        <taxon>Clostridia</taxon>
        <taxon>Lachnospirales</taxon>
        <taxon>Lachnospiraceae</taxon>
        <taxon>Faecalicatena</taxon>
    </lineage>
</organism>
<evidence type="ECO:0000256" key="3">
    <source>
        <dbReference type="ARBA" id="ARBA00022741"/>
    </source>
</evidence>
<dbReference type="Pfam" id="PF00005">
    <property type="entry name" value="ABC_tran"/>
    <property type="match status" value="1"/>
</dbReference>
<evidence type="ECO:0000256" key="4">
    <source>
        <dbReference type="ARBA" id="ARBA00022840"/>
    </source>
</evidence>
<dbReference type="InterPro" id="IPR003439">
    <property type="entry name" value="ABC_transporter-like_ATP-bd"/>
</dbReference>
<keyword evidence="2" id="KW-0813">Transport</keyword>
<comment type="caution">
    <text evidence="6">The sequence shown here is derived from an EMBL/GenBank/DDBJ whole genome shotgun (WGS) entry which is preliminary data.</text>
</comment>
<evidence type="ECO:0000256" key="1">
    <source>
        <dbReference type="ARBA" id="ARBA00005417"/>
    </source>
</evidence>
<accession>A0A2Y9B844</accession>
<dbReference type="PANTHER" id="PTHR43335:SF8">
    <property type="entry name" value="ABC TRANSPORTER, ATP-BINDING PROTEIN"/>
    <property type="match status" value="1"/>
</dbReference>
<dbReference type="InterPro" id="IPR003593">
    <property type="entry name" value="AAA+_ATPase"/>
</dbReference>
<dbReference type="SMART" id="SM00382">
    <property type="entry name" value="AAA"/>
    <property type="match status" value="1"/>
</dbReference>
<dbReference type="EMBL" id="QGDL01000001">
    <property type="protein sequence ID" value="PWJ32190.1"/>
    <property type="molecule type" value="Genomic_DNA"/>
</dbReference>
<keyword evidence="7" id="KW-1185">Reference proteome</keyword>
<evidence type="ECO:0000313" key="6">
    <source>
        <dbReference type="EMBL" id="PWJ32190.1"/>
    </source>
</evidence>
<dbReference type="Gene3D" id="3.40.50.300">
    <property type="entry name" value="P-loop containing nucleotide triphosphate hydrolases"/>
    <property type="match status" value="1"/>
</dbReference>